<evidence type="ECO:0000256" key="1">
    <source>
        <dbReference type="SAM" id="Phobius"/>
    </source>
</evidence>
<feature type="transmembrane region" description="Helical" evidence="1">
    <location>
        <begin position="37"/>
        <end position="57"/>
    </location>
</feature>
<dbReference type="AlphaFoldDB" id="A0A0E9TMR3"/>
<name>A0A0E9TMR3_ANGAN</name>
<dbReference type="EMBL" id="GBXM01053603">
    <property type="protein sequence ID" value="JAH54974.1"/>
    <property type="molecule type" value="Transcribed_RNA"/>
</dbReference>
<reference evidence="2" key="2">
    <citation type="journal article" date="2015" name="Fish Shellfish Immunol.">
        <title>Early steps in the European eel (Anguilla anguilla)-Vibrio vulnificus interaction in the gills: Role of the RtxA13 toxin.</title>
        <authorList>
            <person name="Callol A."/>
            <person name="Pajuelo D."/>
            <person name="Ebbesson L."/>
            <person name="Teles M."/>
            <person name="MacKenzie S."/>
            <person name="Amaro C."/>
        </authorList>
    </citation>
    <scope>NUCLEOTIDE SEQUENCE</scope>
</reference>
<proteinExistence type="predicted"/>
<keyword evidence="1" id="KW-0812">Transmembrane</keyword>
<protein>
    <submittedName>
        <fullName evidence="2">Uncharacterized protein</fullName>
    </submittedName>
</protein>
<sequence>MYSVCVSTAQLVMSLSLLWVLLLHALCVFNKFESFSFVMYLLFLFSVAATLCLISNVRGCRFGLP</sequence>
<reference evidence="2" key="1">
    <citation type="submission" date="2014-11" db="EMBL/GenBank/DDBJ databases">
        <authorList>
            <person name="Amaro Gonzalez C."/>
        </authorList>
    </citation>
    <scope>NUCLEOTIDE SEQUENCE</scope>
</reference>
<evidence type="ECO:0000313" key="2">
    <source>
        <dbReference type="EMBL" id="JAH54974.1"/>
    </source>
</evidence>
<keyword evidence="1" id="KW-1133">Transmembrane helix</keyword>
<keyword evidence="1" id="KW-0472">Membrane</keyword>
<accession>A0A0E9TMR3</accession>
<organism evidence="2">
    <name type="scientific">Anguilla anguilla</name>
    <name type="common">European freshwater eel</name>
    <name type="synonym">Muraena anguilla</name>
    <dbReference type="NCBI Taxonomy" id="7936"/>
    <lineage>
        <taxon>Eukaryota</taxon>
        <taxon>Metazoa</taxon>
        <taxon>Chordata</taxon>
        <taxon>Craniata</taxon>
        <taxon>Vertebrata</taxon>
        <taxon>Euteleostomi</taxon>
        <taxon>Actinopterygii</taxon>
        <taxon>Neopterygii</taxon>
        <taxon>Teleostei</taxon>
        <taxon>Anguilliformes</taxon>
        <taxon>Anguillidae</taxon>
        <taxon>Anguilla</taxon>
    </lineage>
</organism>